<protein>
    <submittedName>
        <fullName evidence="2">Uncharacterized protein</fullName>
    </submittedName>
</protein>
<feature type="compositionally biased region" description="Pro residues" evidence="1">
    <location>
        <begin position="122"/>
        <end position="136"/>
    </location>
</feature>
<feature type="compositionally biased region" description="Basic and acidic residues" evidence="1">
    <location>
        <begin position="228"/>
        <end position="243"/>
    </location>
</feature>
<dbReference type="Proteomes" id="UP000296049">
    <property type="component" value="Unassembled WGS sequence"/>
</dbReference>
<evidence type="ECO:0000256" key="1">
    <source>
        <dbReference type="SAM" id="MobiDB-lite"/>
    </source>
</evidence>
<name>R0M093_ANAPL</name>
<keyword evidence="3" id="KW-1185">Reference proteome</keyword>
<feature type="region of interest" description="Disordered" evidence="1">
    <location>
        <begin position="228"/>
        <end position="273"/>
    </location>
</feature>
<accession>R0M093</accession>
<dbReference type="EMBL" id="KB742637">
    <property type="protein sequence ID" value="EOB06123.1"/>
    <property type="molecule type" value="Genomic_DNA"/>
</dbReference>
<feature type="compositionally biased region" description="Low complexity" evidence="1">
    <location>
        <begin position="175"/>
        <end position="184"/>
    </location>
</feature>
<sequence length="273" mass="28682">MRSKAPGARVIGSSGGNLTGSGQPERSGKGSGKQRRTHGEHPTELPKAATPAMERKKKPRGRGPQAHSKCAHTAVLTRQPPCKHLGPHAWHRGEGREGKDGTRHAPGCRGSTVHCEEAPEPTQLPAPALLPNPVPSAPVGDRGTTGGRAPRSSTEPCPRAAPTLLLPASSTKLRGSSPAASSGAEAEHLPDTPITLGISSAYSGSLIKKEITGICHLGERLPERSLRYDRSLRHERSLRHDLSLRVSSSEDDMAPARAGRPRGQQPAEGANSA</sequence>
<feature type="compositionally biased region" description="Basic and acidic residues" evidence="1">
    <location>
        <begin position="91"/>
        <end position="103"/>
    </location>
</feature>
<organism evidence="2 3">
    <name type="scientific">Anas platyrhynchos</name>
    <name type="common">Mallard</name>
    <name type="synonym">Anas boschas</name>
    <dbReference type="NCBI Taxonomy" id="8839"/>
    <lineage>
        <taxon>Eukaryota</taxon>
        <taxon>Metazoa</taxon>
        <taxon>Chordata</taxon>
        <taxon>Craniata</taxon>
        <taxon>Vertebrata</taxon>
        <taxon>Euteleostomi</taxon>
        <taxon>Archelosauria</taxon>
        <taxon>Archosauria</taxon>
        <taxon>Dinosauria</taxon>
        <taxon>Saurischia</taxon>
        <taxon>Theropoda</taxon>
        <taxon>Coelurosauria</taxon>
        <taxon>Aves</taxon>
        <taxon>Neognathae</taxon>
        <taxon>Galloanserae</taxon>
        <taxon>Anseriformes</taxon>
        <taxon>Anatidae</taxon>
        <taxon>Anatinae</taxon>
        <taxon>Anas</taxon>
    </lineage>
</organism>
<reference evidence="3" key="1">
    <citation type="journal article" date="2013" name="Nat. Genet.">
        <title>The duck genome and transcriptome provide insight into an avian influenza virus reservoir species.</title>
        <authorList>
            <person name="Huang Y."/>
            <person name="Li Y."/>
            <person name="Burt D.W."/>
            <person name="Chen H."/>
            <person name="Zhang Y."/>
            <person name="Qian W."/>
            <person name="Kim H."/>
            <person name="Gan S."/>
            <person name="Zhao Y."/>
            <person name="Li J."/>
            <person name="Yi K."/>
            <person name="Feng H."/>
            <person name="Zhu P."/>
            <person name="Li B."/>
            <person name="Liu Q."/>
            <person name="Fairley S."/>
            <person name="Magor K.E."/>
            <person name="Du Z."/>
            <person name="Hu X."/>
            <person name="Goodman L."/>
            <person name="Tafer H."/>
            <person name="Vignal A."/>
            <person name="Lee T."/>
            <person name="Kim K.W."/>
            <person name="Sheng Z."/>
            <person name="An Y."/>
            <person name="Searle S."/>
            <person name="Herrero J."/>
            <person name="Groenen M.A."/>
            <person name="Crooijmans R.P."/>
            <person name="Faraut T."/>
            <person name="Cai Q."/>
            <person name="Webster R.G."/>
            <person name="Aldridge J.R."/>
            <person name="Warren W.C."/>
            <person name="Bartschat S."/>
            <person name="Kehr S."/>
            <person name="Marz M."/>
            <person name="Stadler P.F."/>
            <person name="Smith J."/>
            <person name="Kraus R.H."/>
            <person name="Zhao Y."/>
            <person name="Ren L."/>
            <person name="Fei J."/>
            <person name="Morisson M."/>
            <person name="Kaiser P."/>
            <person name="Griffin D.K."/>
            <person name="Rao M."/>
            <person name="Pitel F."/>
            <person name="Wang J."/>
            <person name="Li N."/>
        </authorList>
    </citation>
    <scope>NUCLEOTIDE SEQUENCE [LARGE SCALE GENOMIC DNA]</scope>
</reference>
<gene>
    <name evidence="2" type="ORF">Anapl_06047</name>
</gene>
<feature type="region of interest" description="Disordered" evidence="1">
    <location>
        <begin position="1"/>
        <end position="191"/>
    </location>
</feature>
<dbReference type="AlphaFoldDB" id="R0M093"/>
<proteinExistence type="predicted"/>
<evidence type="ECO:0000313" key="2">
    <source>
        <dbReference type="EMBL" id="EOB06123.1"/>
    </source>
</evidence>
<evidence type="ECO:0000313" key="3">
    <source>
        <dbReference type="Proteomes" id="UP000296049"/>
    </source>
</evidence>